<dbReference type="GO" id="GO:0005524">
    <property type="term" value="F:ATP binding"/>
    <property type="evidence" value="ECO:0007669"/>
    <property type="project" value="UniProtKB-KW"/>
</dbReference>
<name>A0AAV4M0Y7_BABCB</name>
<gene>
    <name evidence="1" type="ORF">BcabD6B2_44710</name>
</gene>
<keyword evidence="1" id="KW-0067">ATP-binding</keyword>
<dbReference type="GeneID" id="94196517"/>
<dbReference type="EMBL" id="BPLF01000004">
    <property type="protein sequence ID" value="GIX65036.1"/>
    <property type="molecule type" value="Genomic_DNA"/>
</dbReference>
<comment type="caution">
    <text evidence="1">The sequence shown here is derived from an EMBL/GenBank/DDBJ whole genome shotgun (WGS) entry which is preliminary data.</text>
</comment>
<keyword evidence="1" id="KW-0547">Nucleotide-binding</keyword>
<sequence length="240" mass="26412">MLSSLGKALLVQRAFGVEDTRLVDTARGLLEAAVDERHGDNVAESLHAAHLTVDSVSVGVGVRLYRGRGGLAAGDQRLQLVAGLGAVYVPLAPDVDAGDDVDGVGALDAVRVRYGRYAKSLETRLNERDGMRPGALAELVYEVVVDVEYPEPRDGGVCRNRHENVMHQLHKRARRIGVLSGERRGVFYGRLRVVESPELVRQERFGKYLLPEFFPFVWVRDALELALEVGMSGDELRDVL</sequence>
<evidence type="ECO:0000313" key="1">
    <source>
        <dbReference type="EMBL" id="GIX65036.1"/>
    </source>
</evidence>
<accession>A0AAV4M0Y7</accession>
<dbReference type="AlphaFoldDB" id="A0AAV4M0Y7"/>
<dbReference type="Proteomes" id="UP001497744">
    <property type="component" value="Unassembled WGS sequence"/>
</dbReference>
<proteinExistence type="predicted"/>
<evidence type="ECO:0000313" key="2">
    <source>
        <dbReference type="Proteomes" id="UP001497744"/>
    </source>
</evidence>
<protein>
    <submittedName>
        <fullName evidence="1">ABC transporter ATP-binding protein/permease</fullName>
    </submittedName>
</protein>
<organism evidence="1 2">
    <name type="scientific">Babesia caballi</name>
    <dbReference type="NCBI Taxonomy" id="5871"/>
    <lineage>
        <taxon>Eukaryota</taxon>
        <taxon>Sar</taxon>
        <taxon>Alveolata</taxon>
        <taxon>Apicomplexa</taxon>
        <taxon>Aconoidasida</taxon>
        <taxon>Piroplasmida</taxon>
        <taxon>Babesiidae</taxon>
        <taxon>Babesia</taxon>
    </lineage>
</organism>
<keyword evidence="2" id="KW-1185">Reference proteome</keyword>
<dbReference type="RefSeq" id="XP_067717105.1">
    <property type="nucleotide sequence ID" value="XM_067861004.1"/>
</dbReference>
<reference evidence="1 2" key="1">
    <citation type="submission" date="2021-06" db="EMBL/GenBank/DDBJ databases">
        <title>Genome sequence of Babesia caballi.</title>
        <authorList>
            <person name="Yamagishi J."/>
            <person name="Kidaka T."/>
            <person name="Ochi A."/>
        </authorList>
    </citation>
    <scope>NUCLEOTIDE SEQUENCE [LARGE SCALE GENOMIC DNA]</scope>
    <source>
        <strain evidence="1">USDA-D6B2</strain>
    </source>
</reference>